<protein>
    <submittedName>
        <fullName evidence="2">Uncharacterized protein</fullName>
    </submittedName>
</protein>
<feature type="region of interest" description="Disordered" evidence="1">
    <location>
        <begin position="355"/>
        <end position="395"/>
    </location>
</feature>
<dbReference type="OMA" id="NCQDLCF"/>
<dbReference type="OrthoDB" id="5814848at2759"/>
<accession>E3MUZ4</accession>
<dbReference type="SUPFAM" id="SSF82895">
    <property type="entry name" value="TSP-1 type 1 repeat"/>
    <property type="match status" value="1"/>
</dbReference>
<dbReference type="InParanoid" id="E3MUZ4"/>
<reference evidence="2" key="1">
    <citation type="submission" date="2007-07" db="EMBL/GenBank/DDBJ databases">
        <title>PCAP assembly of the Caenorhabditis remanei genome.</title>
        <authorList>
            <consortium name="The Caenorhabditis remanei Sequencing Consortium"/>
            <person name="Wilson R.K."/>
        </authorList>
    </citation>
    <scope>NUCLEOTIDE SEQUENCE [LARGE SCALE GENOMIC DNA]</scope>
    <source>
        <strain evidence="2">PB4641</strain>
    </source>
</reference>
<keyword evidence="3" id="KW-1185">Reference proteome</keyword>
<dbReference type="SMART" id="SM00209">
    <property type="entry name" value="TSP1"/>
    <property type="match status" value="1"/>
</dbReference>
<feature type="compositionally biased region" description="Low complexity" evidence="1">
    <location>
        <begin position="376"/>
        <end position="386"/>
    </location>
</feature>
<dbReference type="FunCoup" id="E3MUZ4">
    <property type="interactions" value="1080"/>
</dbReference>
<evidence type="ECO:0000313" key="3">
    <source>
        <dbReference type="Proteomes" id="UP000008281"/>
    </source>
</evidence>
<gene>
    <name evidence="2" type="ORF">CRE_20821</name>
</gene>
<dbReference type="eggNOG" id="ENOG502SZMH">
    <property type="taxonomic scope" value="Eukaryota"/>
</dbReference>
<dbReference type="KEGG" id="crq:GCK72_025917"/>
<dbReference type="EMBL" id="DS268481">
    <property type="protein sequence ID" value="EFP09980.1"/>
    <property type="molecule type" value="Genomic_DNA"/>
</dbReference>
<dbReference type="RefSeq" id="XP_003099975.2">
    <property type="nucleotide sequence ID" value="XM_003099927.2"/>
</dbReference>
<dbReference type="PROSITE" id="PS50092">
    <property type="entry name" value="TSP1"/>
    <property type="match status" value="1"/>
</dbReference>
<name>E3MUZ4_CAERE</name>
<dbReference type="AlphaFoldDB" id="E3MUZ4"/>
<dbReference type="InterPro" id="IPR036383">
    <property type="entry name" value="TSP1_rpt_sf"/>
</dbReference>
<dbReference type="InterPro" id="IPR000884">
    <property type="entry name" value="TSP1_rpt"/>
</dbReference>
<dbReference type="CTD" id="9826285"/>
<dbReference type="Proteomes" id="UP000008281">
    <property type="component" value="Unassembled WGS sequence"/>
</dbReference>
<dbReference type="HOGENOM" id="CLU_516049_0_0_1"/>
<sequence>MQTLEQRHSEKVKKTEGDLAMKLFALVSFLLIRNSLQSECIVSEWGTWSKCHGGCKRGLIVRNRDVLQPPLQELTEEGRMMQRLCPHLYETKYCDKTECGEEEKKVNYEQLSSPPPLPVENTTGQIGRNAVAPTTESARNLVERQMKKIGFARGTDDRTQAAIKQKFISETEQLFKLDDVINRKYGPQPSDNLVNTHNPIIDISTQQMTNKQWRDDMANKWTSVSSTPLPSYREHLQSFGRAGGIPTFTTTTSEYIPYRNSRRGRTSSDHSVSTLLRKIEQALDTNQPLDEKYVKSALRRNRKLSKILVDAYRQRQSLMNSGVLSSSSATLPTVISPYPPRVPTTEEVPAFVTAKQTTTRRYPTTTTATSPPPTTSRPSTTTTSTTVKSEAEDFPESVDSFATTPDFFEAHPTTTSPLLYWPKTGGYVPNTRKHASEITAQLYMTNEIVQTLNDDPIPLDVNPECEHNKRCCKIIKNTCSDGIDPKFVKRWYRPKGSSVCVPYHYPRCSSMEEMEELPILFEQNCQDLCFSQQEKRITPLFTLESVDE</sequence>
<dbReference type="PANTHER" id="PTHR20920">
    <property type="entry name" value="RPE-SPONDIN"/>
    <property type="match status" value="1"/>
</dbReference>
<dbReference type="Gene3D" id="2.20.100.10">
    <property type="entry name" value="Thrombospondin type-1 (TSP1) repeat"/>
    <property type="match status" value="1"/>
</dbReference>
<proteinExistence type="predicted"/>
<dbReference type="PANTHER" id="PTHR20920:SF5">
    <property type="entry name" value="SMB DOMAIN-CONTAINING PROTEIN"/>
    <property type="match status" value="1"/>
</dbReference>
<evidence type="ECO:0000256" key="1">
    <source>
        <dbReference type="SAM" id="MobiDB-lite"/>
    </source>
</evidence>
<dbReference type="InterPro" id="IPR039942">
    <property type="entry name" value="SBSPO"/>
</dbReference>
<feature type="compositionally biased region" description="Low complexity" evidence="1">
    <location>
        <begin position="357"/>
        <end position="369"/>
    </location>
</feature>
<evidence type="ECO:0000313" key="2">
    <source>
        <dbReference type="EMBL" id="EFP09980.1"/>
    </source>
</evidence>
<dbReference type="GeneID" id="9826285"/>
<organism evidence="3">
    <name type="scientific">Caenorhabditis remanei</name>
    <name type="common">Caenorhabditis vulgaris</name>
    <dbReference type="NCBI Taxonomy" id="31234"/>
    <lineage>
        <taxon>Eukaryota</taxon>
        <taxon>Metazoa</taxon>
        <taxon>Ecdysozoa</taxon>
        <taxon>Nematoda</taxon>
        <taxon>Chromadorea</taxon>
        <taxon>Rhabditida</taxon>
        <taxon>Rhabditina</taxon>
        <taxon>Rhabditomorpha</taxon>
        <taxon>Rhabditoidea</taxon>
        <taxon>Rhabditidae</taxon>
        <taxon>Peloderinae</taxon>
        <taxon>Caenorhabditis</taxon>
    </lineage>
</organism>